<name>A0ABQ1FYK7_9GAMM</name>
<accession>A0ABQ1FYK7</accession>
<organism evidence="3 4">
    <name type="scientific">Dyella nitratireducens</name>
    <dbReference type="NCBI Taxonomy" id="1849580"/>
    <lineage>
        <taxon>Bacteria</taxon>
        <taxon>Pseudomonadati</taxon>
        <taxon>Pseudomonadota</taxon>
        <taxon>Gammaproteobacteria</taxon>
        <taxon>Lysobacterales</taxon>
        <taxon>Rhodanobacteraceae</taxon>
        <taxon>Dyella</taxon>
    </lineage>
</organism>
<proteinExistence type="inferred from homology"/>
<evidence type="ECO:0000313" key="4">
    <source>
        <dbReference type="Proteomes" id="UP000620046"/>
    </source>
</evidence>
<evidence type="ECO:0000259" key="2">
    <source>
        <dbReference type="Pfam" id="PF00156"/>
    </source>
</evidence>
<dbReference type="Gene3D" id="3.40.50.2020">
    <property type="match status" value="1"/>
</dbReference>
<dbReference type="InterPro" id="IPR029057">
    <property type="entry name" value="PRTase-like"/>
</dbReference>
<dbReference type="CDD" id="cd06223">
    <property type="entry name" value="PRTases_typeI"/>
    <property type="match status" value="1"/>
</dbReference>
<gene>
    <name evidence="3" type="ORF">GCM10010981_23370</name>
</gene>
<dbReference type="PANTHER" id="PTHR47505">
    <property type="entry name" value="DNA UTILIZATION PROTEIN YHGH"/>
    <property type="match status" value="1"/>
</dbReference>
<dbReference type="EMBL" id="BMJA01000002">
    <property type="protein sequence ID" value="GGA33752.1"/>
    <property type="molecule type" value="Genomic_DNA"/>
</dbReference>
<dbReference type="Proteomes" id="UP000620046">
    <property type="component" value="Unassembled WGS sequence"/>
</dbReference>
<evidence type="ECO:0000256" key="1">
    <source>
        <dbReference type="ARBA" id="ARBA00008007"/>
    </source>
</evidence>
<reference evidence="4" key="1">
    <citation type="journal article" date="2019" name="Int. J. Syst. Evol. Microbiol.">
        <title>The Global Catalogue of Microorganisms (GCM) 10K type strain sequencing project: providing services to taxonomists for standard genome sequencing and annotation.</title>
        <authorList>
            <consortium name="The Broad Institute Genomics Platform"/>
            <consortium name="The Broad Institute Genome Sequencing Center for Infectious Disease"/>
            <person name="Wu L."/>
            <person name="Ma J."/>
        </authorList>
    </citation>
    <scope>NUCLEOTIDE SEQUENCE [LARGE SCALE GENOMIC DNA]</scope>
    <source>
        <strain evidence="4">CGMCC 1.15439</strain>
    </source>
</reference>
<sequence length="167" mass="18168">MGPDAAGRMQFDTTRPEIAELLYQLKYRQNESAAAGIIETAANFLRQTRANFDIMVPVPPSSYRRIQPVLLLANGIGEAIGLRVVNCVTTTRHSAQLKSITNPAQRQALVAGLYTVNPTHTAGKRILLFDDLFRSGTTMNAITDVLLNGGSAQDVCALTITKTRSNH</sequence>
<protein>
    <recommendedName>
        <fullName evidence="2">Phosphoribosyltransferase domain-containing protein</fullName>
    </recommendedName>
</protein>
<dbReference type="PANTHER" id="PTHR47505:SF1">
    <property type="entry name" value="DNA UTILIZATION PROTEIN YHGH"/>
    <property type="match status" value="1"/>
</dbReference>
<dbReference type="Pfam" id="PF00156">
    <property type="entry name" value="Pribosyltran"/>
    <property type="match status" value="1"/>
</dbReference>
<evidence type="ECO:0000313" key="3">
    <source>
        <dbReference type="EMBL" id="GGA33752.1"/>
    </source>
</evidence>
<keyword evidence="4" id="KW-1185">Reference proteome</keyword>
<dbReference type="InterPro" id="IPR000836">
    <property type="entry name" value="PRTase_dom"/>
</dbReference>
<dbReference type="InterPro" id="IPR051910">
    <property type="entry name" value="ComF/GntX_DNA_util-trans"/>
</dbReference>
<comment type="similarity">
    <text evidence="1">Belongs to the ComF/GntX family.</text>
</comment>
<comment type="caution">
    <text evidence="3">The sequence shown here is derived from an EMBL/GenBank/DDBJ whole genome shotgun (WGS) entry which is preliminary data.</text>
</comment>
<dbReference type="SUPFAM" id="SSF53271">
    <property type="entry name" value="PRTase-like"/>
    <property type="match status" value="1"/>
</dbReference>
<feature type="domain" description="Phosphoribosyltransferase" evidence="2">
    <location>
        <begin position="27"/>
        <end position="156"/>
    </location>
</feature>